<evidence type="ECO:0000256" key="3">
    <source>
        <dbReference type="ARBA" id="ARBA00022679"/>
    </source>
</evidence>
<evidence type="ECO:0000256" key="1">
    <source>
        <dbReference type="ARBA" id="ARBA00000900"/>
    </source>
</evidence>
<keyword evidence="3" id="KW-0808">Transferase</keyword>
<name>A0AAW2QFM0_SESRA</name>
<keyword evidence="6" id="KW-0833">Ubl conjugation pathway</keyword>
<dbReference type="SUPFAM" id="SSF57850">
    <property type="entry name" value="RING/U-box"/>
    <property type="match status" value="1"/>
</dbReference>
<feature type="compositionally biased region" description="Polar residues" evidence="9">
    <location>
        <begin position="1"/>
        <end position="14"/>
    </location>
</feature>
<dbReference type="EC" id="2.3.2.27" evidence="2"/>
<reference evidence="11" key="2">
    <citation type="journal article" date="2024" name="Plant">
        <title>Genomic evolution and insights into agronomic trait innovations of Sesamum species.</title>
        <authorList>
            <person name="Miao H."/>
            <person name="Wang L."/>
            <person name="Qu L."/>
            <person name="Liu H."/>
            <person name="Sun Y."/>
            <person name="Le M."/>
            <person name="Wang Q."/>
            <person name="Wei S."/>
            <person name="Zheng Y."/>
            <person name="Lin W."/>
            <person name="Duan Y."/>
            <person name="Cao H."/>
            <person name="Xiong S."/>
            <person name="Wang X."/>
            <person name="Wei L."/>
            <person name="Li C."/>
            <person name="Ma Q."/>
            <person name="Ju M."/>
            <person name="Zhao R."/>
            <person name="Li G."/>
            <person name="Mu C."/>
            <person name="Tian Q."/>
            <person name="Mei H."/>
            <person name="Zhang T."/>
            <person name="Gao T."/>
            <person name="Zhang H."/>
        </authorList>
    </citation>
    <scope>NUCLEOTIDE SEQUENCE</scope>
    <source>
        <strain evidence="11">G02</strain>
    </source>
</reference>
<evidence type="ECO:0000256" key="8">
    <source>
        <dbReference type="PROSITE-ProRule" id="PRU00175"/>
    </source>
</evidence>
<dbReference type="InterPro" id="IPR001841">
    <property type="entry name" value="Znf_RING"/>
</dbReference>
<feature type="region of interest" description="Disordered" evidence="9">
    <location>
        <begin position="1"/>
        <end position="26"/>
    </location>
</feature>
<evidence type="ECO:0000256" key="4">
    <source>
        <dbReference type="ARBA" id="ARBA00022723"/>
    </source>
</evidence>
<dbReference type="InterPro" id="IPR013083">
    <property type="entry name" value="Znf_RING/FYVE/PHD"/>
</dbReference>
<dbReference type="GO" id="GO:0061630">
    <property type="term" value="F:ubiquitin protein ligase activity"/>
    <property type="evidence" value="ECO:0007669"/>
    <property type="project" value="UniProtKB-EC"/>
</dbReference>
<dbReference type="EMBL" id="JACGWJ010000015">
    <property type="protein sequence ID" value="KAL0366637.1"/>
    <property type="molecule type" value="Genomic_DNA"/>
</dbReference>
<proteinExistence type="predicted"/>
<keyword evidence="7" id="KW-0862">Zinc</keyword>
<dbReference type="Pfam" id="PF13639">
    <property type="entry name" value="zf-RING_2"/>
    <property type="match status" value="1"/>
</dbReference>
<keyword evidence="5 8" id="KW-0863">Zinc-finger</keyword>
<protein>
    <recommendedName>
        <fullName evidence="2">RING-type E3 ubiquitin transferase</fullName>
        <ecNumber evidence="2">2.3.2.27</ecNumber>
    </recommendedName>
</protein>
<comment type="caution">
    <text evidence="11">The sequence shown here is derived from an EMBL/GenBank/DDBJ whole genome shotgun (WGS) entry which is preliminary data.</text>
</comment>
<evidence type="ECO:0000256" key="9">
    <source>
        <dbReference type="SAM" id="MobiDB-lite"/>
    </source>
</evidence>
<dbReference type="GO" id="GO:0008270">
    <property type="term" value="F:zinc ion binding"/>
    <property type="evidence" value="ECO:0007669"/>
    <property type="project" value="UniProtKB-KW"/>
</dbReference>
<dbReference type="PANTHER" id="PTHR22937">
    <property type="entry name" value="E3 UBIQUITIN-PROTEIN LIGASE RNF165"/>
    <property type="match status" value="1"/>
</dbReference>
<dbReference type="InterPro" id="IPR045191">
    <property type="entry name" value="MBR1/2-like"/>
</dbReference>
<evidence type="ECO:0000259" key="10">
    <source>
        <dbReference type="PROSITE" id="PS50089"/>
    </source>
</evidence>
<evidence type="ECO:0000256" key="2">
    <source>
        <dbReference type="ARBA" id="ARBA00012483"/>
    </source>
</evidence>
<feature type="domain" description="RING-type" evidence="10">
    <location>
        <begin position="175"/>
        <end position="217"/>
    </location>
</feature>
<evidence type="ECO:0000313" key="11">
    <source>
        <dbReference type="EMBL" id="KAL0366637.1"/>
    </source>
</evidence>
<dbReference type="PROSITE" id="PS50089">
    <property type="entry name" value="ZF_RING_2"/>
    <property type="match status" value="1"/>
</dbReference>
<evidence type="ECO:0000256" key="5">
    <source>
        <dbReference type="ARBA" id="ARBA00022771"/>
    </source>
</evidence>
<dbReference type="AlphaFoldDB" id="A0AAW2QFM0"/>
<evidence type="ECO:0000256" key="7">
    <source>
        <dbReference type="ARBA" id="ARBA00022833"/>
    </source>
</evidence>
<reference evidence="11" key="1">
    <citation type="submission" date="2020-06" db="EMBL/GenBank/DDBJ databases">
        <authorList>
            <person name="Li T."/>
            <person name="Hu X."/>
            <person name="Zhang T."/>
            <person name="Song X."/>
            <person name="Zhang H."/>
            <person name="Dai N."/>
            <person name="Sheng W."/>
            <person name="Hou X."/>
            <person name="Wei L."/>
        </authorList>
    </citation>
    <scope>NUCLEOTIDE SEQUENCE</scope>
    <source>
        <strain evidence="11">G02</strain>
        <tissue evidence="11">Leaf</tissue>
    </source>
</reference>
<comment type="catalytic activity">
    <reaction evidence="1">
        <text>S-ubiquitinyl-[E2 ubiquitin-conjugating enzyme]-L-cysteine + [acceptor protein]-L-lysine = [E2 ubiquitin-conjugating enzyme]-L-cysteine + N(6)-ubiquitinyl-[acceptor protein]-L-lysine.</text>
        <dbReference type="EC" id="2.3.2.27"/>
    </reaction>
</comment>
<dbReference type="PANTHER" id="PTHR22937:SF163">
    <property type="entry name" value="RING-TYPE E3 UBIQUITIN TRANSFERASE"/>
    <property type="match status" value="1"/>
</dbReference>
<gene>
    <name evidence="11" type="ORF">Sradi_3553800</name>
</gene>
<organism evidence="11">
    <name type="scientific">Sesamum radiatum</name>
    <name type="common">Black benniseed</name>
    <dbReference type="NCBI Taxonomy" id="300843"/>
    <lineage>
        <taxon>Eukaryota</taxon>
        <taxon>Viridiplantae</taxon>
        <taxon>Streptophyta</taxon>
        <taxon>Embryophyta</taxon>
        <taxon>Tracheophyta</taxon>
        <taxon>Spermatophyta</taxon>
        <taxon>Magnoliopsida</taxon>
        <taxon>eudicotyledons</taxon>
        <taxon>Gunneridae</taxon>
        <taxon>Pentapetalae</taxon>
        <taxon>asterids</taxon>
        <taxon>lamiids</taxon>
        <taxon>Lamiales</taxon>
        <taxon>Pedaliaceae</taxon>
        <taxon>Sesamum</taxon>
    </lineage>
</organism>
<dbReference type="SMART" id="SM00184">
    <property type="entry name" value="RING"/>
    <property type="match status" value="1"/>
</dbReference>
<sequence length="230" mass="26001">MQETMHSHQPQPATESDEVRRASGGYRPHVLPGEFSFLAPPDGLLLPLQNMSALQTETDQTFDTYTYPNWAAARTPSTTGTEYGRRTPIMYRHQIPTVSAQTYRLQVQERNNLLNRGVASNWLQEDEIVIFDDIGIGWGEENVKRDGGLSEKLILKYLKTRDCCPVNNDGEPEICVVCQDDLCQENSTVGVVDCGHEYHASCIRQWLQRKNICPLCKAVALRVDDDDEQS</sequence>
<evidence type="ECO:0000256" key="6">
    <source>
        <dbReference type="ARBA" id="ARBA00022786"/>
    </source>
</evidence>
<accession>A0AAW2QFM0</accession>
<keyword evidence="4" id="KW-0479">Metal-binding</keyword>
<dbReference type="Gene3D" id="3.30.40.10">
    <property type="entry name" value="Zinc/RING finger domain, C3HC4 (zinc finger)"/>
    <property type="match status" value="1"/>
</dbReference>